<dbReference type="FunFam" id="3.90.1490.10:FF:000001">
    <property type="entry name" value="Diphthine--ammonia ligase"/>
    <property type="match status" value="1"/>
</dbReference>
<evidence type="ECO:0000313" key="13">
    <source>
        <dbReference type="Proteomes" id="UP001176517"/>
    </source>
</evidence>
<feature type="region of interest" description="Disordered" evidence="10">
    <location>
        <begin position="269"/>
        <end position="299"/>
    </location>
</feature>
<evidence type="ECO:0000259" key="11">
    <source>
        <dbReference type="Pfam" id="PF01902"/>
    </source>
</evidence>
<feature type="non-terminal residue" evidence="12">
    <location>
        <position position="653"/>
    </location>
</feature>
<dbReference type="CDD" id="cd01994">
    <property type="entry name" value="AANH_PF0828-like"/>
    <property type="match status" value="1"/>
</dbReference>
<dbReference type="InterPro" id="IPR006175">
    <property type="entry name" value="YjgF/YER057c/UK114"/>
</dbReference>
<evidence type="ECO:0000256" key="2">
    <source>
        <dbReference type="ARBA" id="ARBA00012089"/>
    </source>
</evidence>
<feature type="region of interest" description="Disordered" evidence="10">
    <location>
        <begin position="33"/>
        <end position="55"/>
    </location>
</feature>
<dbReference type="EC" id="6.3.1.14" evidence="2"/>
<accession>A0AAN6GUE6</accession>
<dbReference type="InterPro" id="IPR035959">
    <property type="entry name" value="RutC-like_sf"/>
</dbReference>
<evidence type="ECO:0000256" key="1">
    <source>
        <dbReference type="ARBA" id="ARBA00005156"/>
    </source>
</evidence>
<feature type="compositionally biased region" description="Acidic residues" evidence="10">
    <location>
        <begin position="521"/>
        <end position="534"/>
    </location>
</feature>
<dbReference type="GO" id="GO:0017178">
    <property type="term" value="F:diphthine-ammonia ligase activity"/>
    <property type="evidence" value="ECO:0007669"/>
    <property type="project" value="UniProtKB-EC"/>
</dbReference>
<keyword evidence="4" id="KW-0436">Ligase</keyword>
<dbReference type="Pfam" id="PF01042">
    <property type="entry name" value="Ribonuc_L-PSP"/>
    <property type="match status" value="1"/>
</dbReference>
<keyword evidence="6" id="KW-0067">ATP-binding</keyword>
<dbReference type="Gene3D" id="3.30.1330.40">
    <property type="entry name" value="RutC-like"/>
    <property type="match status" value="2"/>
</dbReference>
<feature type="region of interest" description="Disordered" evidence="10">
    <location>
        <begin position="514"/>
        <end position="534"/>
    </location>
</feature>
<evidence type="ECO:0000256" key="4">
    <source>
        <dbReference type="ARBA" id="ARBA00022598"/>
    </source>
</evidence>
<dbReference type="PANTHER" id="PTHR12196">
    <property type="entry name" value="DOMAIN OF UNKNOWN FUNCTION 71 DUF71 -CONTAINING PROTEIN"/>
    <property type="match status" value="1"/>
</dbReference>
<dbReference type="GO" id="GO:0005524">
    <property type="term" value="F:ATP binding"/>
    <property type="evidence" value="ECO:0007669"/>
    <property type="project" value="UniProtKB-KW"/>
</dbReference>
<dbReference type="Proteomes" id="UP001176517">
    <property type="component" value="Unassembled WGS sequence"/>
</dbReference>
<dbReference type="Pfam" id="PF01902">
    <property type="entry name" value="Diphthami_syn_2"/>
    <property type="match status" value="1"/>
</dbReference>
<dbReference type="Gene3D" id="3.90.1490.10">
    <property type="entry name" value="putative n-type atp pyrophosphatase, domain 2"/>
    <property type="match status" value="1"/>
</dbReference>
<gene>
    <name evidence="12" type="ORF">OC846_003701</name>
</gene>
<keyword evidence="13" id="KW-1185">Reference proteome</keyword>
<evidence type="ECO:0000256" key="10">
    <source>
        <dbReference type="SAM" id="MobiDB-lite"/>
    </source>
</evidence>
<organism evidence="12 13">
    <name type="scientific">Tilletia horrida</name>
    <dbReference type="NCBI Taxonomy" id="155126"/>
    <lineage>
        <taxon>Eukaryota</taxon>
        <taxon>Fungi</taxon>
        <taxon>Dikarya</taxon>
        <taxon>Basidiomycota</taxon>
        <taxon>Ustilaginomycotina</taxon>
        <taxon>Exobasidiomycetes</taxon>
        <taxon>Tilletiales</taxon>
        <taxon>Tilletiaceae</taxon>
        <taxon>Tilletia</taxon>
    </lineage>
</organism>
<evidence type="ECO:0000256" key="6">
    <source>
        <dbReference type="ARBA" id="ARBA00022840"/>
    </source>
</evidence>
<proteinExistence type="predicted"/>
<sequence>MYQTVGHDAVHLVAQALDLPLFRKTITGQAVNQDLQYRRTSESDEGPDTSKPKDETEDLLDLLLEVKRHHPDVEAVSVGAILSNYQRIRVEHVALRPELQLTPLTFLWQRSQDELLDEMVKTGMNAVLIKVAGAGLDERDLGKSLAQMQPKLRRLNSLYGAHVCGEGGEYETLTLDCPLFKRRINLVETEVVTHAEAAFASVAYLKITKAELVPKDSDSNTTVDQVIIPSELDNIGEITRAAAAKSEEMRLSIANLRQASGTLEEEHARKTFQQKETPVDGPTRQVESRDGCSPPEPLLTRSRGWIHVSNVRPTMTGDVEEEVASMFARLQRVLHRESLSMKNLTHLNLYLSNQDDFARVNAVYKTMFGEAPPSRACVGFSSQSPPVSRIFLDATGHEMIEELRSLHVQGRSYWAPANIGPYSQAMLAGERTSIAGQIGLRPADLTLPSEFDRQCALSLQHARRIHAAVLEGAHIPIGSASIEGGVCWLEDIEDPTVQPDGRLTRVLGAQAAWSAQSPAQLEEDAGSDDDETERLDETKWLGAGRTPSDLPMVFAFVPHSGLPRGAAVEWQLTACTGRSVRGDPASDDEAEDVETGFDRVTPISVQRIDFILTLGSTQMAVHWHQLSAHKSGSAFSIVSIRHLGPSSATSVST</sequence>
<evidence type="ECO:0000256" key="8">
    <source>
        <dbReference type="ARBA" id="ARBA00031552"/>
    </source>
</evidence>
<dbReference type="GO" id="GO:0017183">
    <property type="term" value="P:protein histidyl modification to diphthamide"/>
    <property type="evidence" value="ECO:0007669"/>
    <property type="project" value="TreeGrafter"/>
</dbReference>
<dbReference type="AlphaFoldDB" id="A0AAN6GUE6"/>
<protein>
    <recommendedName>
        <fullName evidence="3">Diphthine--ammonia ligase</fullName>
        <ecNumber evidence="2">6.3.1.14</ecNumber>
    </recommendedName>
    <alternativeName>
        <fullName evidence="7">Diphthamide synthase</fullName>
    </alternativeName>
    <alternativeName>
        <fullName evidence="8">Diphthamide synthetase</fullName>
    </alternativeName>
</protein>
<comment type="pathway">
    <text evidence="1">Protein modification; peptidyl-diphthamide biosynthesis.</text>
</comment>
<dbReference type="PANTHER" id="PTHR12196:SF2">
    <property type="entry name" value="DIPHTHINE--AMMONIA LIGASE"/>
    <property type="match status" value="1"/>
</dbReference>
<evidence type="ECO:0000256" key="9">
    <source>
        <dbReference type="ARBA" id="ARBA00048108"/>
    </source>
</evidence>
<dbReference type="InterPro" id="IPR002761">
    <property type="entry name" value="Diphthami_syn_dom"/>
</dbReference>
<comment type="caution">
    <text evidence="12">The sequence shown here is derived from an EMBL/GenBank/DDBJ whole genome shotgun (WGS) entry which is preliminary data.</text>
</comment>
<evidence type="ECO:0000313" key="12">
    <source>
        <dbReference type="EMBL" id="KAK0550366.1"/>
    </source>
</evidence>
<name>A0AAN6GUE6_9BASI</name>
<feature type="domain" description="Diphthamide synthase" evidence="11">
    <location>
        <begin position="54"/>
        <end position="203"/>
    </location>
</feature>
<feature type="compositionally biased region" description="Basic and acidic residues" evidence="10">
    <location>
        <begin position="36"/>
        <end position="54"/>
    </location>
</feature>
<comment type="catalytic activity">
    <reaction evidence="9">
        <text>diphthine-[translation elongation factor 2] + NH4(+) + ATP = diphthamide-[translation elongation factor 2] + AMP + diphosphate + H(+)</text>
        <dbReference type="Rhea" id="RHEA:19753"/>
        <dbReference type="Rhea" id="RHEA-COMP:10172"/>
        <dbReference type="Rhea" id="RHEA-COMP:10174"/>
        <dbReference type="ChEBI" id="CHEBI:15378"/>
        <dbReference type="ChEBI" id="CHEBI:16692"/>
        <dbReference type="ChEBI" id="CHEBI:28938"/>
        <dbReference type="ChEBI" id="CHEBI:30616"/>
        <dbReference type="ChEBI" id="CHEBI:33019"/>
        <dbReference type="ChEBI" id="CHEBI:82696"/>
        <dbReference type="ChEBI" id="CHEBI:456215"/>
        <dbReference type="EC" id="6.3.1.14"/>
    </reaction>
</comment>
<evidence type="ECO:0000256" key="7">
    <source>
        <dbReference type="ARBA" id="ARBA00029814"/>
    </source>
</evidence>
<dbReference type="InterPro" id="IPR014729">
    <property type="entry name" value="Rossmann-like_a/b/a_fold"/>
</dbReference>
<dbReference type="Gene3D" id="3.40.50.620">
    <property type="entry name" value="HUPs"/>
    <property type="match status" value="1"/>
</dbReference>
<dbReference type="SUPFAM" id="SSF55298">
    <property type="entry name" value="YjgF-like"/>
    <property type="match status" value="2"/>
</dbReference>
<dbReference type="EMBL" id="JAPDMZ010000094">
    <property type="protein sequence ID" value="KAK0550366.1"/>
    <property type="molecule type" value="Genomic_DNA"/>
</dbReference>
<keyword evidence="5" id="KW-0547">Nucleotide-binding</keyword>
<evidence type="ECO:0000256" key="3">
    <source>
        <dbReference type="ARBA" id="ARBA00018426"/>
    </source>
</evidence>
<evidence type="ECO:0000256" key="5">
    <source>
        <dbReference type="ARBA" id="ARBA00022741"/>
    </source>
</evidence>
<reference evidence="12" key="1">
    <citation type="journal article" date="2023" name="PhytoFront">
        <title>Draft Genome Resources of Seven Strains of Tilletia horrida, Causal Agent of Kernel Smut of Rice.</title>
        <authorList>
            <person name="Khanal S."/>
            <person name="Antony Babu S."/>
            <person name="Zhou X.G."/>
        </authorList>
    </citation>
    <scope>NUCLEOTIDE SEQUENCE</scope>
    <source>
        <strain evidence="12">TX6</strain>
    </source>
</reference>
<dbReference type="NCBIfam" id="TIGR00290">
    <property type="entry name" value="MJ0570_dom"/>
    <property type="match status" value="1"/>
</dbReference>
<dbReference type="InterPro" id="IPR030662">
    <property type="entry name" value="DPH6/MJ0570"/>
</dbReference>
<dbReference type="SUPFAM" id="SSF52402">
    <property type="entry name" value="Adenine nucleotide alpha hydrolases-like"/>
    <property type="match status" value="1"/>
</dbReference>